<dbReference type="AlphaFoldDB" id="B9Y2Q9"/>
<keyword evidence="1" id="KW-0472">Membrane</keyword>
<evidence type="ECO:0000313" key="3">
    <source>
        <dbReference type="Proteomes" id="UP000005950"/>
    </source>
</evidence>
<evidence type="ECO:0000313" key="2">
    <source>
        <dbReference type="EMBL" id="EEF69751.1"/>
    </source>
</evidence>
<name>B9Y2Q9_9FIRM</name>
<gene>
    <name evidence="2" type="ORF">HOLDEFILI_00084</name>
</gene>
<dbReference type="EMBL" id="ACCF01000004">
    <property type="protein sequence ID" value="EEF69751.1"/>
    <property type="molecule type" value="Genomic_DNA"/>
</dbReference>
<sequence>MGAEKMKRKREILIGAALVLITLVVLGWISGYYFSPQACVEDSLRGLYFSPAEKIDEVQIGERYYYLYANDHQYALHGARKTAGIFYITTGGSTHNDYADADEAFQIDGLSDGKNQLFVIHRSQPEIMKVEMDPGKGRPVIVFDQWEHDFSIKVQQLENSEEATWEGTYRAYDVQGNLVEERIYP</sequence>
<dbReference type="STRING" id="545696.HOLDEFILI_00084"/>
<reference evidence="2 3" key="2">
    <citation type="submission" date="2009-02" db="EMBL/GenBank/DDBJ databases">
        <title>Draft genome sequence of Holdemania filiformis DSM 12042.</title>
        <authorList>
            <person name="Sudarsanam P."/>
            <person name="Ley R."/>
            <person name="Guruge J."/>
            <person name="Turnbaugh P.J."/>
            <person name="Mahowald M."/>
            <person name="Liep D."/>
            <person name="Gordon J."/>
        </authorList>
    </citation>
    <scope>NUCLEOTIDE SEQUENCE [LARGE SCALE GENOMIC DNA]</scope>
    <source>
        <strain evidence="2 3">DSM 12042</strain>
    </source>
</reference>
<feature type="transmembrane region" description="Helical" evidence="1">
    <location>
        <begin position="12"/>
        <end position="34"/>
    </location>
</feature>
<dbReference type="HOGENOM" id="CLU_1459441_0_0_9"/>
<evidence type="ECO:0000256" key="1">
    <source>
        <dbReference type="SAM" id="Phobius"/>
    </source>
</evidence>
<accession>B9Y2Q9</accession>
<reference evidence="2 3" key="1">
    <citation type="submission" date="2008-12" db="EMBL/GenBank/DDBJ databases">
        <authorList>
            <person name="Fulton L."/>
            <person name="Clifton S."/>
            <person name="Fulton B."/>
            <person name="Xu J."/>
            <person name="Minx P."/>
            <person name="Pepin K.H."/>
            <person name="Johnson M."/>
            <person name="Bhonagiri V."/>
            <person name="Nash W.E."/>
            <person name="Mardis E.R."/>
            <person name="Wilson R.K."/>
        </authorList>
    </citation>
    <scope>NUCLEOTIDE SEQUENCE [LARGE SCALE GENOMIC DNA]</scope>
    <source>
        <strain evidence="2 3">DSM 12042</strain>
    </source>
</reference>
<proteinExistence type="predicted"/>
<keyword evidence="1" id="KW-0812">Transmembrane</keyword>
<organism evidence="2 3">
    <name type="scientific">Holdemania filiformis DSM 12042</name>
    <dbReference type="NCBI Taxonomy" id="545696"/>
    <lineage>
        <taxon>Bacteria</taxon>
        <taxon>Bacillati</taxon>
        <taxon>Bacillota</taxon>
        <taxon>Erysipelotrichia</taxon>
        <taxon>Erysipelotrichales</taxon>
        <taxon>Erysipelotrichaceae</taxon>
        <taxon>Holdemania</taxon>
    </lineage>
</organism>
<keyword evidence="1" id="KW-1133">Transmembrane helix</keyword>
<dbReference type="Proteomes" id="UP000005950">
    <property type="component" value="Unassembled WGS sequence"/>
</dbReference>
<comment type="caution">
    <text evidence="2">The sequence shown here is derived from an EMBL/GenBank/DDBJ whole genome shotgun (WGS) entry which is preliminary data.</text>
</comment>
<protein>
    <submittedName>
        <fullName evidence="2">Uncharacterized protein</fullName>
    </submittedName>
</protein>